<dbReference type="SUPFAM" id="SSF56752">
    <property type="entry name" value="D-aminoacid aminotransferase-like PLP-dependent enzymes"/>
    <property type="match status" value="1"/>
</dbReference>
<dbReference type="PROSITE" id="PS00770">
    <property type="entry name" value="AA_TRANSFER_CLASS_4"/>
    <property type="match status" value="1"/>
</dbReference>
<comment type="catalytic activity">
    <reaction evidence="9 15">
        <text>L-valine + 2-oxoglutarate = 3-methyl-2-oxobutanoate + L-glutamate</text>
        <dbReference type="Rhea" id="RHEA:24813"/>
        <dbReference type="ChEBI" id="CHEBI:11851"/>
        <dbReference type="ChEBI" id="CHEBI:16810"/>
        <dbReference type="ChEBI" id="CHEBI:29985"/>
        <dbReference type="ChEBI" id="CHEBI:57762"/>
        <dbReference type="EC" id="2.6.1.42"/>
    </reaction>
</comment>
<dbReference type="RefSeq" id="WP_164344330.1">
    <property type="nucleotide sequence ID" value="NZ_JAAGLQ010000223.1"/>
</dbReference>
<name>A0A6N9U2K3_STRHA</name>
<evidence type="ECO:0000256" key="8">
    <source>
        <dbReference type="ARBA" id="ARBA00022898"/>
    </source>
</evidence>
<evidence type="ECO:0000256" key="6">
    <source>
        <dbReference type="ARBA" id="ARBA00022576"/>
    </source>
</evidence>
<comment type="caution">
    <text evidence="17">The sequence shown here is derived from an EMBL/GenBank/DDBJ whole genome shotgun (WGS) entry which is preliminary data.</text>
</comment>
<comment type="similarity">
    <text evidence="5 13">Belongs to the class-IV pyridoxal-phosphate-dependent aminotransferase family.</text>
</comment>
<evidence type="ECO:0000256" key="10">
    <source>
        <dbReference type="ARBA" id="ARBA00048798"/>
    </source>
</evidence>
<dbReference type="Gene3D" id="3.20.10.10">
    <property type="entry name" value="D-amino Acid Aminotransferase, subunit A, domain 2"/>
    <property type="match status" value="1"/>
</dbReference>
<dbReference type="NCBIfam" id="NF009897">
    <property type="entry name" value="PRK13357.1"/>
    <property type="match status" value="1"/>
</dbReference>
<evidence type="ECO:0000313" key="17">
    <source>
        <dbReference type="EMBL" id="NEA16126.1"/>
    </source>
</evidence>
<protein>
    <recommendedName>
        <fullName evidence="15">Branched-chain-amino-acid aminotransferase</fullName>
        <ecNumber evidence="15">2.6.1.42</ecNumber>
    </recommendedName>
</protein>
<dbReference type="EMBL" id="JAAGLQ010000223">
    <property type="protein sequence ID" value="NEA16126.1"/>
    <property type="molecule type" value="Genomic_DNA"/>
</dbReference>
<evidence type="ECO:0000256" key="5">
    <source>
        <dbReference type="ARBA" id="ARBA00009320"/>
    </source>
</evidence>
<dbReference type="PANTHER" id="PTHR42825">
    <property type="entry name" value="AMINO ACID AMINOTRANSFERASE"/>
    <property type="match status" value="1"/>
</dbReference>
<dbReference type="InterPro" id="IPR033939">
    <property type="entry name" value="BCAT_family"/>
</dbReference>
<dbReference type="AlphaFoldDB" id="A0A6N9U2K3"/>
<comment type="pathway">
    <text evidence="3">Amino-acid biosynthesis; L-valine biosynthesis; L-valine from pyruvate: step 4/4.</text>
</comment>
<proteinExistence type="inferred from homology"/>
<evidence type="ECO:0000256" key="3">
    <source>
        <dbReference type="ARBA" id="ARBA00004931"/>
    </source>
</evidence>
<evidence type="ECO:0000313" key="18">
    <source>
        <dbReference type="Proteomes" id="UP000471293"/>
    </source>
</evidence>
<keyword evidence="15" id="KW-0100">Branched-chain amino acid biosynthesis</keyword>
<evidence type="ECO:0000256" key="1">
    <source>
        <dbReference type="ARBA" id="ARBA00001933"/>
    </source>
</evidence>
<comment type="pathway">
    <text evidence="2">Amino-acid biosynthesis; L-isoleucine biosynthesis; L-isoleucine from 2-oxobutanoate: step 4/4.</text>
</comment>
<evidence type="ECO:0000256" key="14">
    <source>
        <dbReference type="RuleBase" id="RU004516"/>
    </source>
</evidence>
<evidence type="ECO:0000256" key="12">
    <source>
        <dbReference type="PIRSR" id="PIRSR006468-1"/>
    </source>
</evidence>
<reference evidence="17 18" key="1">
    <citation type="submission" date="2020-01" db="EMBL/GenBank/DDBJ databases">
        <title>Insect and environment-associated Actinomycetes.</title>
        <authorList>
            <person name="Currrie C."/>
            <person name="Chevrette M."/>
            <person name="Carlson C."/>
            <person name="Stubbendieck R."/>
            <person name="Wendt-Pienkowski E."/>
        </authorList>
    </citation>
    <scope>NUCLEOTIDE SEQUENCE [LARGE SCALE GENOMIC DNA]</scope>
    <source>
        <strain evidence="17 18">SID11342</strain>
    </source>
</reference>
<dbReference type="PANTHER" id="PTHR42825:SF7">
    <property type="entry name" value="BRANCHED-CHAIN-AMINO-ACID AMINOTRANSFERASE"/>
    <property type="match status" value="1"/>
</dbReference>
<dbReference type="Gene3D" id="3.30.470.10">
    <property type="match status" value="1"/>
</dbReference>
<dbReference type="GO" id="GO:0009098">
    <property type="term" value="P:L-leucine biosynthetic process"/>
    <property type="evidence" value="ECO:0007669"/>
    <property type="project" value="UniProtKB-UniPathway"/>
</dbReference>
<dbReference type="UniPathway" id="UPA00048">
    <property type="reaction ID" value="UER00073"/>
</dbReference>
<evidence type="ECO:0000256" key="2">
    <source>
        <dbReference type="ARBA" id="ARBA00004824"/>
    </source>
</evidence>
<evidence type="ECO:0000256" key="13">
    <source>
        <dbReference type="RuleBase" id="RU004106"/>
    </source>
</evidence>
<comment type="catalytic activity">
    <reaction evidence="11 15">
        <text>L-leucine + 2-oxoglutarate = 4-methyl-2-oxopentanoate + L-glutamate</text>
        <dbReference type="Rhea" id="RHEA:18321"/>
        <dbReference type="ChEBI" id="CHEBI:16810"/>
        <dbReference type="ChEBI" id="CHEBI:17865"/>
        <dbReference type="ChEBI" id="CHEBI:29985"/>
        <dbReference type="ChEBI" id="CHEBI:57427"/>
        <dbReference type="EC" id="2.6.1.42"/>
    </reaction>
</comment>
<dbReference type="CDD" id="cd01557">
    <property type="entry name" value="BCAT_beta_family"/>
    <property type="match status" value="1"/>
</dbReference>
<feature type="region of interest" description="Disordered" evidence="16">
    <location>
        <begin position="353"/>
        <end position="373"/>
    </location>
</feature>
<dbReference type="UniPathway" id="UPA00047">
    <property type="reaction ID" value="UER00058"/>
</dbReference>
<evidence type="ECO:0000256" key="15">
    <source>
        <dbReference type="RuleBase" id="RU004517"/>
    </source>
</evidence>
<dbReference type="NCBIfam" id="TIGR01123">
    <property type="entry name" value="ilvE_II"/>
    <property type="match status" value="1"/>
</dbReference>
<dbReference type="InterPro" id="IPR036038">
    <property type="entry name" value="Aminotransferase-like"/>
</dbReference>
<gene>
    <name evidence="17" type="ORF">G3I29_11425</name>
</gene>
<keyword evidence="6 15" id="KW-0032">Aminotransferase</keyword>
<organism evidence="17 18">
    <name type="scientific">Streptomyces halstedii</name>
    <dbReference type="NCBI Taxonomy" id="1944"/>
    <lineage>
        <taxon>Bacteria</taxon>
        <taxon>Bacillati</taxon>
        <taxon>Actinomycetota</taxon>
        <taxon>Actinomycetes</taxon>
        <taxon>Kitasatosporales</taxon>
        <taxon>Streptomycetaceae</taxon>
        <taxon>Streptomyces</taxon>
    </lineage>
</organism>
<accession>A0A6N9U2K3</accession>
<comment type="catalytic activity">
    <reaction evidence="10 15">
        <text>L-isoleucine + 2-oxoglutarate = (S)-3-methyl-2-oxopentanoate + L-glutamate</text>
        <dbReference type="Rhea" id="RHEA:24801"/>
        <dbReference type="ChEBI" id="CHEBI:16810"/>
        <dbReference type="ChEBI" id="CHEBI:29985"/>
        <dbReference type="ChEBI" id="CHEBI:35146"/>
        <dbReference type="ChEBI" id="CHEBI:58045"/>
        <dbReference type="EC" id="2.6.1.42"/>
    </reaction>
</comment>
<sequence>MSLPLPSTYAPTELPPLPSGFAEGLKDVVLPDPLGFGKLMAPVMAIAHYRDGSWETPRLAELGPLDLAPHTQALHYGQAIFEGMKAYRNLGADGGPPLLFRPYEHARRFNRSALRLGMPEIDEQVFVRALEELVAVLEPFVPARRGQSLYLRPTMFGATADLSVVPSTEFCFVVLATPSDAFFTTPVSAWIERHYSRAGAGGTGCVKAAGNYAASFAAAAPLRENGFHQLLWLDAVEHRYLEEFTAMNVFVRRGDLLYTPPLSDTILAGITRDSLLALGPSLGLKMEERPVDIHELTDAIRAGEDVEVFGCGTGAVVAPVELIGDETGMRLPLGSQATALELRERLLDIQHGTTGAPDGWQHTVAPLTDGPQA</sequence>
<evidence type="ECO:0000256" key="7">
    <source>
        <dbReference type="ARBA" id="ARBA00022679"/>
    </source>
</evidence>
<dbReference type="GO" id="GO:0009097">
    <property type="term" value="P:isoleucine biosynthetic process"/>
    <property type="evidence" value="ECO:0007669"/>
    <property type="project" value="UniProtKB-UniPathway"/>
</dbReference>
<dbReference type="InterPro" id="IPR018300">
    <property type="entry name" value="Aminotrans_IV_CS"/>
</dbReference>
<dbReference type="EC" id="2.6.1.42" evidence="15"/>
<dbReference type="PIRSF" id="PIRSF006468">
    <property type="entry name" value="BCAT1"/>
    <property type="match status" value="1"/>
</dbReference>
<evidence type="ECO:0000256" key="4">
    <source>
        <dbReference type="ARBA" id="ARBA00005072"/>
    </source>
</evidence>
<evidence type="ECO:0000256" key="11">
    <source>
        <dbReference type="ARBA" id="ARBA00049229"/>
    </source>
</evidence>
<comment type="pathway">
    <text evidence="4">Amino-acid biosynthesis; L-leucine biosynthesis; L-leucine from 3-methyl-2-oxobutanoate: step 4/4.</text>
</comment>
<dbReference type="Pfam" id="PF01063">
    <property type="entry name" value="Aminotran_4"/>
    <property type="match status" value="1"/>
</dbReference>
<dbReference type="InterPro" id="IPR043132">
    <property type="entry name" value="BCAT-like_C"/>
</dbReference>
<evidence type="ECO:0000256" key="16">
    <source>
        <dbReference type="SAM" id="MobiDB-lite"/>
    </source>
</evidence>
<evidence type="ECO:0000256" key="9">
    <source>
        <dbReference type="ARBA" id="ARBA00048212"/>
    </source>
</evidence>
<dbReference type="GO" id="GO:0004084">
    <property type="term" value="F:branched-chain-amino-acid transaminase activity"/>
    <property type="evidence" value="ECO:0007669"/>
    <property type="project" value="UniProtKB-EC"/>
</dbReference>
<comment type="cofactor">
    <cofactor evidence="1 14">
        <name>pyridoxal 5'-phosphate</name>
        <dbReference type="ChEBI" id="CHEBI:597326"/>
    </cofactor>
</comment>
<dbReference type="Proteomes" id="UP000471293">
    <property type="component" value="Unassembled WGS sequence"/>
</dbReference>
<dbReference type="InterPro" id="IPR043131">
    <property type="entry name" value="BCAT-like_N"/>
</dbReference>
<keyword evidence="15" id="KW-0028">Amino-acid biosynthesis</keyword>
<dbReference type="InterPro" id="IPR001544">
    <property type="entry name" value="Aminotrans_IV"/>
</dbReference>
<keyword evidence="8 14" id="KW-0663">Pyridoxal phosphate</keyword>
<keyword evidence="7 15" id="KW-0808">Transferase</keyword>
<dbReference type="GO" id="GO:0009099">
    <property type="term" value="P:L-valine biosynthetic process"/>
    <property type="evidence" value="ECO:0007669"/>
    <property type="project" value="UniProtKB-UniPathway"/>
</dbReference>
<feature type="modified residue" description="N6-(pyridoxal phosphate)lysine" evidence="12">
    <location>
        <position position="207"/>
    </location>
</feature>
<dbReference type="InterPro" id="IPR005786">
    <property type="entry name" value="B_amino_transII"/>
</dbReference>
<dbReference type="UniPathway" id="UPA00049">
    <property type="reaction ID" value="UER00062"/>
</dbReference>